<dbReference type="Pfam" id="PF04124">
    <property type="entry name" value="Dor1"/>
    <property type="match status" value="1"/>
</dbReference>
<dbReference type="GO" id="GO:0015031">
    <property type="term" value="P:protein transport"/>
    <property type="evidence" value="ECO:0007669"/>
    <property type="project" value="UniProtKB-KW"/>
</dbReference>
<keyword evidence="5" id="KW-0653">Protein transport</keyword>
<evidence type="ECO:0000256" key="4">
    <source>
        <dbReference type="ARBA" id="ARBA00022448"/>
    </source>
</evidence>
<dbReference type="EMBL" id="JACEEZ010024460">
    <property type="protein sequence ID" value="KAG0710184.1"/>
    <property type="molecule type" value="Genomic_DNA"/>
</dbReference>
<comment type="similarity">
    <text evidence="2">Belongs to the COG8 family.</text>
</comment>
<dbReference type="PANTHER" id="PTHR21311">
    <property type="entry name" value="CONSERVED OLIGOMERIC GOLGI COMPLEX COMPONENT 8"/>
    <property type="match status" value="1"/>
</dbReference>
<evidence type="ECO:0000256" key="2">
    <source>
        <dbReference type="ARBA" id="ARBA00006419"/>
    </source>
</evidence>
<dbReference type="AlphaFoldDB" id="A0A8J4XMN3"/>
<evidence type="ECO:0000256" key="5">
    <source>
        <dbReference type="ARBA" id="ARBA00022927"/>
    </source>
</evidence>
<gene>
    <name evidence="10" type="ORF">GWK47_023345</name>
</gene>
<evidence type="ECO:0000313" key="10">
    <source>
        <dbReference type="EMBL" id="KAG0710184.1"/>
    </source>
</evidence>
<evidence type="ECO:0000256" key="8">
    <source>
        <dbReference type="ARBA" id="ARBA00031347"/>
    </source>
</evidence>
<evidence type="ECO:0000313" key="11">
    <source>
        <dbReference type="Proteomes" id="UP000770661"/>
    </source>
</evidence>
<keyword evidence="4" id="KW-0813">Transport</keyword>
<protein>
    <recommendedName>
        <fullName evidence="3">Conserved oligomeric Golgi complex subunit 8</fullName>
    </recommendedName>
    <alternativeName>
        <fullName evidence="8">Component of oligomeric Golgi complex 8</fullName>
    </alternativeName>
</protein>
<keyword evidence="11" id="KW-1185">Reference proteome</keyword>
<proteinExistence type="inferred from homology"/>
<dbReference type="GO" id="GO:0006891">
    <property type="term" value="P:intra-Golgi vesicle-mediated transport"/>
    <property type="evidence" value="ECO:0007669"/>
    <property type="project" value="TreeGrafter"/>
</dbReference>
<dbReference type="GO" id="GO:0000139">
    <property type="term" value="C:Golgi membrane"/>
    <property type="evidence" value="ECO:0007669"/>
    <property type="project" value="UniProtKB-SubCell"/>
</dbReference>
<feature type="region of interest" description="Disordered" evidence="9">
    <location>
        <begin position="180"/>
        <end position="219"/>
    </location>
</feature>
<sequence>MEVEIEEVASLLFREGIAEGWTENEDFPNYITQLASCGVEKLGKESAHLHEERSAILDQTKDLAYTNYKTFIHTAECSKSIYNDFTSVESHLEGLASCLPNLRTSVESFLATSKNLAQSRHLTSLTLTKHTQLLEILELPQLMDTCVRNGYYEEALEIVAYVLMSRPPSLHCLSAPAHHSVPSAGHREGGTGGHAADAESAPRTAALAPGTAAMPQSDR</sequence>
<dbReference type="PANTHER" id="PTHR21311:SF0">
    <property type="entry name" value="CONSERVED OLIGOMERIC GOLGI COMPLEX SUBUNIT 8"/>
    <property type="match status" value="1"/>
</dbReference>
<organism evidence="10 11">
    <name type="scientific">Chionoecetes opilio</name>
    <name type="common">Atlantic snow crab</name>
    <name type="synonym">Cancer opilio</name>
    <dbReference type="NCBI Taxonomy" id="41210"/>
    <lineage>
        <taxon>Eukaryota</taxon>
        <taxon>Metazoa</taxon>
        <taxon>Ecdysozoa</taxon>
        <taxon>Arthropoda</taxon>
        <taxon>Crustacea</taxon>
        <taxon>Multicrustacea</taxon>
        <taxon>Malacostraca</taxon>
        <taxon>Eumalacostraca</taxon>
        <taxon>Eucarida</taxon>
        <taxon>Decapoda</taxon>
        <taxon>Pleocyemata</taxon>
        <taxon>Brachyura</taxon>
        <taxon>Eubrachyura</taxon>
        <taxon>Majoidea</taxon>
        <taxon>Majidae</taxon>
        <taxon>Chionoecetes</taxon>
    </lineage>
</organism>
<dbReference type="Proteomes" id="UP000770661">
    <property type="component" value="Unassembled WGS sequence"/>
</dbReference>
<dbReference type="GO" id="GO:0017119">
    <property type="term" value="C:Golgi transport complex"/>
    <property type="evidence" value="ECO:0007669"/>
    <property type="project" value="InterPro"/>
</dbReference>
<evidence type="ECO:0000256" key="1">
    <source>
        <dbReference type="ARBA" id="ARBA00004395"/>
    </source>
</evidence>
<comment type="caution">
    <text evidence="10">The sequence shown here is derived from an EMBL/GenBank/DDBJ whole genome shotgun (WGS) entry which is preliminary data.</text>
</comment>
<dbReference type="InterPro" id="IPR007255">
    <property type="entry name" value="COG8"/>
</dbReference>
<dbReference type="OrthoDB" id="1661054at2759"/>
<comment type="subcellular location">
    <subcellularLocation>
        <location evidence="1">Golgi apparatus membrane</location>
        <topology evidence="1">Peripheral membrane protein</topology>
    </subcellularLocation>
</comment>
<accession>A0A8J4XMN3</accession>
<name>A0A8J4XMN3_CHIOP</name>
<keyword evidence="6" id="KW-0333">Golgi apparatus</keyword>
<evidence type="ECO:0000256" key="9">
    <source>
        <dbReference type="SAM" id="MobiDB-lite"/>
    </source>
</evidence>
<reference evidence="10" key="1">
    <citation type="submission" date="2020-07" db="EMBL/GenBank/DDBJ databases">
        <title>The High-quality genome of the commercially important snow crab, Chionoecetes opilio.</title>
        <authorList>
            <person name="Jeong J.-H."/>
            <person name="Ryu S."/>
        </authorList>
    </citation>
    <scope>NUCLEOTIDE SEQUENCE</scope>
    <source>
        <strain evidence="10">MADBK_172401_WGS</strain>
        <tissue evidence="10">Digestive gland</tissue>
    </source>
</reference>
<evidence type="ECO:0000256" key="3">
    <source>
        <dbReference type="ARBA" id="ARBA00020983"/>
    </source>
</evidence>
<keyword evidence="7" id="KW-0472">Membrane</keyword>
<evidence type="ECO:0000256" key="7">
    <source>
        <dbReference type="ARBA" id="ARBA00023136"/>
    </source>
</evidence>
<evidence type="ECO:0000256" key="6">
    <source>
        <dbReference type="ARBA" id="ARBA00023034"/>
    </source>
</evidence>